<name>A0A2G9SEF7_AQUCT</name>
<dbReference type="OrthoDB" id="107372at2759"/>
<evidence type="ECO:0000313" key="2">
    <source>
        <dbReference type="EMBL" id="PIO37873.1"/>
    </source>
</evidence>
<feature type="non-terminal residue" evidence="2">
    <location>
        <position position="1"/>
    </location>
</feature>
<gene>
    <name evidence="2" type="ORF">AB205_0217420</name>
</gene>
<organism evidence="2">
    <name type="scientific">Aquarana catesbeiana</name>
    <name type="common">American bullfrog</name>
    <name type="synonym">Rana catesbeiana</name>
    <dbReference type="NCBI Taxonomy" id="8400"/>
    <lineage>
        <taxon>Eukaryota</taxon>
        <taxon>Metazoa</taxon>
        <taxon>Chordata</taxon>
        <taxon>Craniata</taxon>
        <taxon>Vertebrata</taxon>
        <taxon>Euteleostomi</taxon>
        <taxon>Amphibia</taxon>
        <taxon>Batrachia</taxon>
        <taxon>Anura</taxon>
        <taxon>Neobatrachia</taxon>
        <taxon>Ranoidea</taxon>
        <taxon>Ranidae</taxon>
        <taxon>Aquarana</taxon>
    </lineage>
</organism>
<accession>A0A2G9SEF7</accession>
<dbReference type="EMBL" id="KV924290">
    <property type="protein sequence ID" value="PIO37873.1"/>
    <property type="molecule type" value="Genomic_DNA"/>
</dbReference>
<feature type="compositionally biased region" description="Basic and acidic residues" evidence="1">
    <location>
        <begin position="9"/>
        <end position="23"/>
    </location>
</feature>
<reference evidence="2" key="1">
    <citation type="submission" date="2017-08" db="EMBL/GenBank/DDBJ databases">
        <title>Assembly of the North American Bullfrog Genome.</title>
        <authorList>
            <person name="Warren R.L."/>
            <person name="Vandervalk B.P."/>
            <person name="Kucuk E."/>
            <person name="Birol I."/>
            <person name="Helbing C."/>
            <person name="Pandoh P."/>
            <person name="Behsaz B."/>
            <person name="Mohamadi H."/>
            <person name="Chu J."/>
            <person name="Jackman S."/>
            <person name="Hammond S.A."/>
            <person name="Veldhoen N."/>
            <person name="Kirk H."/>
            <person name="Zhao Y."/>
            <person name="Coope R."/>
            <person name="Pleasance S."/>
            <person name="Moore R."/>
            <person name="Holt R."/>
        </authorList>
    </citation>
    <scope>NUCLEOTIDE SEQUENCE</scope>
    <source>
        <strain evidence="2">Bruno</strain>
        <tissue evidence="2">Liver</tissue>
    </source>
</reference>
<evidence type="ECO:0000256" key="1">
    <source>
        <dbReference type="SAM" id="MobiDB-lite"/>
    </source>
</evidence>
<sequence>TESQSGRHRQPEADKPLEQRTDCTDSDSGNSEHLTQCTHLRSKYRIYVSIMRSKSLATIGRGLCVSMTGSPAVLFVDGSLVKRSTL</sequence>
<proteinExistence type="predicted"/>
<feature type="region of interest" description="Disordered" evidence="1">
    <location>
        <begin position="1"/>
        <end position="34"/>
    </location>
</feature>
<dbReference type="AlphaFoldDB" id="A0A2G9SEF7"/>
<protein>
    <submittedName>
        <fullName evidence="2">Uncharacterized protein</fullName>
    </submittedName>
</protein>